<dbReference type="RefSeq" id="WP_181462602.1">
    <property type="nucleotide sequence ID" value="NZ_CP059275.1"/>
</dbReference>
<organism evidence="2 3">
    <name type="scientific">Limosilactobacillus reuteri</name>
    <name type="common">Lactobacillus reuteri</name>
    <dbReference type="NCBI Taxonomy" id="1598"/>
    <lineage>
        <taxon>Bacteria</taxon>
        <taxon>Bacillati</taxon>
        <taxon>Bacillota</taxon>
        <taxon>Bacilli</taxon>
        <taxon>Lactobacillales</taxon>
        <taxon>Lactobacillaceae</taxon>
        <taxon>Limosilactobacillus</taxon>
    </lineage>
</organism>
<evidence type="ECO:0000313" key="3">
    <source>
        <dbReference type="Proteomes" id="UP000510868"/>
    </source>
</evidence>
<accession>A0A7L6BJB5</accession>
<sequence>MKNWLKNNKYKIIILPAVLLVGIFIGTCTNKTVYADEDSPLKSIGGWAFIYRSGLAVDKETHVQYIVVKNGDGISVTPRLNANGKPMTK</sequence>
<reference evidence="2 3" key="1">
    <citation type="submission" date="2020-07" db="EMBL/GenBank/DDBJ databases">
        <title>Genome sequence of Lactobacillus reuteri CNEI-KCA3 isolated from the faeces of a reared-broiler chicken, South-East Nigeria, reveals presence of CRISPR arrays.</title>
        <authorList>
            <person name="Anukam K.C."/>
            <person name="Ibezim C.N."/>
            <person name="BeecK W.V."/>
            <person name="Allonsius C."/>
            <person name="Broek M.D."/>
            <person name="Tuyaerts I."/>
            <person name="Attama A."/>
            <person name="Esimone C.O."/>
            <person name="Lebeer S."/>
        </authorList>
    </citation>
    <scope>NUCLEOTIDE SEQUENCE [LARGE SCALE GENOMIC DNA]</scope>
    <source>
        <strain evidence="2 3">CNEI-KCA3</strain>
    </source>
</reference>
<dbReference type="EMBL" id="CP059275">
    <property type="protein sequence ID" value="QLQ61950.1"/>
    <property type="molecule type" value="Genomic_DNA"/>
</dbReference>
<protein>
    <recommendedName>
        <fullName evidence="1">DUF6440 domain-containing protein</fullName>
    </recommendedName>
</protein>
<feature type="domain" description="DUF6440" evidence="1">
    <location>
        <begin position="57"/>
        <end position="87"/>
    </location>
</feature>
<proteinExistence type="predicted"/>
<dbReference type="Pfam" id="PF20037">
    <property type="entry name" value="DUF6440"/>
    <property type="match status" value="1"/>
</dbReference>
<gene>
    <name evidence="2" type="ORF">HHK02_01045</name>
</gene>
<evidence type="ECO:0000259" key="1">
    <source>
        <dbReference type="Pfam" id="PF20037"/>
    </source>
</evidence>
<dbReference type="AlphaFoldDB" id="A0A7L6BJB5"/>
<name>A0A7L6BJB5_LIMRT</name>
<dbReference type="InterPro" id="IPR045515">
    <property type="entry name" value="DUF6440"/>
</dbReference>
<dbReference type="Proteomes" id="UP000510868">
    <property type="component" value="Chromosome"/>
</dbReference>
<evidence type="ECO:0000313" key="2">
    <source>
        <dbReference type="EMBL" id="QLQ61950.1"/>
    </source>
</evidence>